<dbReference type="Pfam" id="PF03932">
    <property type="entry name" value="CutC"/>
    <property type="match status" value="1"/>
</dbReference>
<dbReference type="PANTHER" id="PTHR12598:SF0">
    <property type="entry name" value="COPPER HOMEOSTASIS PROTEIN CUTC HOMOLOG"/>
    <property type="match status" value="1"/>
</dbReference>
<dbReference type="GO" id="GO:0005737">
    <property type="term" value="C:cytoplasm"/>
    <property type="evidence" value="ECO:0007669"/>
    <property type="project" value="UniProtKB-SubCell"/>
</dbReference>
<evidence type="ECO:0000256" key="2">
    <source>
        <dbReference type="HAMAP-Rule" id="MF_00795"/>
    </source>
</evidence>
<comment type="caution">
    <text evidence="3">The sequence shown here is derived from an EMBL/GenBank/DDBJ whole genome shotgun (WGS) entry which is preliminary data.</text>
</comment>
<dbReference type="SUPFAM" id="SSF110395">
    <property type="entry name" value="CutC-like"/>
    <property type="match status" value="1"/>
</dbReference>
<dbReference type="OrthoDB" id="9815677at2"/>
<organism evidence="3 4">
    <name type="scientific">Granulicella sibirica</name>
    <dbReference type="NCBI Taxonomy" id="2479048"/>
    <lineage>
        <taxon>Bacteria</taxon>
        <taxon>Pseudomonadati</taxon>
        <taxon>Acidobacteriota</taxon>
        <taxon>Terriglobia</taxon>
        <taxon>Terriglobales</taxon>
        <taxon>Acidobacteriaceae</taxon>
        <taxon>Granulicella</taxon>
    </lineage>
</organism>
<dbReference type="HAMAP" id="MF_00795">
    <property type="entry name" value="CutC"/>
    <property type="match status" value="1"/>
</dbReference>
<proteinExistence type="inferred from homology"/>
<dbReference type="AlphaFoldDB" id="A0A4Q0T730"/>
<evidence type="ECO:0000313" key="4">
    <source>
        <dbReference type="Proteomes" id="UP000289437"/>
    </source>
</evidence>
<evidence type="ECO:0000256" key="1">
    <source>
        <dbReference type="ARBA" id="ARBA00007768"/>
    </source>
</evidence>
<comment type="subcellular location">
    <subcellularLocation>
        <location evidence="2">Cytoplasm</location>
    </subcellularLocation>
</comment>
<sequence>MSAALSEFARTTDKKSLPRDEIIFEVCAEDLDACLAARDGGADRIELCSALSEGGLTPSHALIRAAVAQSGLPVFCMLRPRGGNFVYSESEFELMQEDLSHARELGTAGFVAGMLFDNGAVDIERMTQLVELAAPLEMTFHRAFDEADDLEKSLEDVIATGSKRLLTSGGAPDVLSGAERIARLVDQAAGGIAIAVGGGLRLESALQVARITHAPQFHGSVRHLHQGRMKTKASDVQSMIEALRTGRTATASF</sequence>
<evidence type="ECO:0000313" key="3">
    <source>
        <dbReference type="EMBL" id="RXH57839.1"/>
    </source>
</evidence>
<dbReference type="InterPro" id="IPR005627">
    <property type="entry name" value="CutC-like"/>
</dbReference>
<keyword evidence="2" id="KW-0963">Cytoplasm</keyword>
<dbReference type="InterPro" id="IPR036822">
    <property type="entry name" value="CutC-like_dom_sf"/>
</dbReference>
<dbReference type="Gene3D" id="3.20.20.380">
    <property type="entry name" value="Copper homeostasis (CutC) domain"/>
    <property type="match status" value="1"/>
</dbReference>
<comment type="caution">
    <text evidence="2">Once thought to be involved in copper homeostasis, experiments in E.coli have shown this is not the case.</text>
</comment>
<accession>A0A4Q0T730</accession>
<reference evidence="3 4" key="1">
    <citation type="submission" date="2018-11" db="EMBL/GenBank/DDBJ databases">
        <authorList>
            <person name="Mardanov A.V."/>
            <person name="Ravin N.V."/>
            <person name="Dedysh S.N."/>
        </authorList>
    </citation>
    <scope>NUCLEOTIDE SEQUENCE [LARGE SCALE GENOMIC DNA]</scope>
    <source>
        <strain evidence="3 4">AF10</strain>
    </source>
</reference>
<name>A0A4Q0T730_9BACT</name>
<dbReference type="PANTHER" id="PTHR12598">
    <property type="entry name" value="COPPER HOMEOSTASIS PROTEIN CUTC"/>
    <property type="match status" value="1"/>
</dbReference>
<dbReference type="EMBL" id="RDSM01000001">
    <property type="protein sequence ID" value="RXH57839.1"/>
    <property type="molecule type" value="Genomic_DNA"/>
</dbReference>
<protein>
    <recommendedName>
        <fullName evidence="2">PF03932 family protein CutC</fullName>
    </recommendedName>
</protein>
<dbReference type="Proteomes" id="UP000289437">
    <property type="component" value="Unassembled WGS sequence"/>
</dbReference>
<comment type="similarity">
    <text evidence="1 2">Belongs to the CutC family.</text>
</comment>
<gene>
    <name evidence="2" type="primary">cutC</name>
    <name evidence="3" type="ORF">GRAN_1149</name>
</gene>
<reference evidence="4" key="2">
    <citation type="submission" date="2019-02" db="EMBL/GenBank/DDBJ databases">
        <title>Granulicella sibirica sp. nov., a psychrotolerant acidobacterium isolated from an organic soil layer in forested tundra, West Siberia.</title>
        <authorList>
            <person name="Oshkin I.Y."/>
            <person name="Kulichevskaya I.S."/>
            <person name="Rijpstra W.I.C."/>
            <person name="Sinninghe Damste J.S."/>
            <person name="Rakitin A.L."/>
            <person name="Ravin N.V."/>
            <person name="Dedysh S.N."/>
        </authorList>
    </citation>
    <scope>NUCLEOTIDE SEQUENCE [LARGE SCALE GENOMIC DNA]</scope>
    <source>
        <strain evidence="4">AF10</strain>
    </source>
</reference>
<dbReference type="GO" id="GO:0005507">
    <property type="term" value="F:copper ion binding"/>
    <property type="evidence" value="ECO:0007669"/>
    <property type="project" value="TreeGrafter"/>
</dbReference>
<keyword evidence="4" id="KW-1185">Reference proteome</keyword>
<dbReference type="RefSeq" id="WP_161570852.1">
    <property type="nucleotide sequence ID" value="NZ_RDSM01000001.1"/>
</dbReference>